<evidence type="ECO:0000313" key="12">
    <source>
        <dbReference type="Proteomes" id="UP000008983"/>
    </source>
</evidence>
<evidence type="ECO:0000256" key="2">
    <source>
        <dbReference type="ARBA" id="ARBA00004245"/>
    </source>
</evidence>
<dbReference type="GO" id="GO:0005874">
    <property type="term" value="C:microtubule"/>
    <property type="evidence" value="ECO:0007669"/>
    <property type="project" value="UniProtKB-KW"/>
</dbReference>
<dbReference type="GO" id="GO:0045505">
    <property type="term" value="F:dynein intermediate chain binding"/>
    <property type="evidence" value="ECO:0007669"/>
    <property type="project" value="TreeGrafter"/>
</dbReference>
<evidence type="ECO:0000256" key="7">
    <source>
        <dbReference type="ARBA" id="ARBA00022927"/>
    </source>
</evidence>
<keyword evidence="8 10" id="KW-0206">Cytoskeleton</keyword>
<evidence type="ECO:0000256" key="6">
    <source>
        <dbReference type="ARBA" id="ARBA00022816"/>
    </source>
</evidence>
<dbReference type="GO" id="GO:0007017">
    <property type="term" value="P:microtubule-based process"/>
    <property type="evidence" value="ECO:0007669"/>
    <property type="project" value="InterPro"/>
</dbReference>
<sequence>MNYLDRVEPVVKSFDMTEDMVKDVKEVAKKAIDYCNTDKEISTFIKDDFRCRYHGTWHCIVGRNFASYVTFERNYYIYLYIGQLAILLFKTG</sequence>
<dbReference type="CDD" id="cd21452">
    <property type="entry name" value="DLC-like_DYNLL1_DYNLL2"/>
    <property type="match status" value="1"/>
</dbReference>
<evidence type="ECO:0000256" key="10">
    <source>
        <dbReference type="RuleBase" id="RU365010"/>
    </source>
</evidence>
<dbReference type="OrthoDB" id="10033309at2759"/>
<dbReference type="GO" id="GO:0051028">
    <property type="term" value="P:mRNA transport"/>
    <property type="evidence" value="ECO:0007669"/>
    <property type="project" value="UniProtKB-KW"/>
</dbReference>
<keyword evidence="5 10" id="KW-0493">Microtubule</keyword>
<evidence type="ECO:0000256" key="8">
    <source>
        <dbReference type="ARBA" id="ARBA00023212"/>
    </source>
</evidence>
<dbReference type="SMART" id="SM01375">
    <property type="entry name" value="Dynein_light"/>
    <property type="match status" value="1"/>
</dbReference>
<gene>
    <name evidence="11" type="ORF">IMG5_206858</name>
</gene>
<dbReference type="eggNOG" id="KOG3430">
    <property type="taxonomic scope" value="Eukaryota"/>
</dbReference>
<dbReference type="GeneID" id="14909374"/>
<dbReference type="RefSeq" id="XP_004037184.1">
    <property type="nucleotide sequence ID" value="XM_004037136.1"/>
</dbReference>
<keyword evidence="3" id="KW-0813">Transport</keyword>
<keyword evidence="12" id="KW-1185">Reference proteome</keyword>
<dbReference type="Proteomes" id="UP000008983">
    <property type="component" value="Unassembled WGS sequence"/>
</dbReference>
<dbReference type="FunFam" id="3.30.740.10:FF:000005">
    <property type="entry name" value="Dynein light chain"/>
    <property type="match status" value="1"/>
</dbReference>
<keyword evidence="10" id="KW-0505">Motor protein</keyword>
<name>G0QNK9_ICHMU</name>
<dbReference type="AlphaFoldDB" id="G0QNK9"/>
<dbReference type="GO" id="GO:0015031">
    <property type="term" value="P:protein transport"/>
    <property type="evidence" value="ECO:0007669"/>
    <property type="project" value="UniProtKB-KW"/>
</dbReference>
<dbReference type="InterPro" id="IPR001372">
    <property type="entry name" value="Dynein_light_chain_typ-1/2"/>
</dbReference>
<organism evidence="11 12">
    <name type="scientific">Ichthyophthirius multifiliis</name>
    <name type="common">White spot disease agent</name>
    <name type="synonym">Ich</name>
    <dbReference type="NCBI Taxonomy" id="5932"/>
    <lineage>
        <taxon>Eukaryota</taxon>
        <taxon>Sar</taxon>
        <taxon>Alveolata</taxon>
        <taxon>Ciliophora</taxon>
        <taxon>Intramacronucleata</taxon>
        <taxon>Oligohymenophorea</taxon>
        <taxon>Hymenostomatida</taxon>
        <taxon>Ophryoglenina</taxon>
        <taxon>Ichthyophthirius</taxon>
    </lineage>
</organism>
<evidence type="ECO:0000256" key="5">
    <source>
        <dbReference type="ARBA" id="ARBA00022701"/>
    </source>
</evidence>
<dbReference type="OMA" id="HAMDTEI"/>
<dbReference type="GO" id="GO:0005634">
    <property type="term" value="C:nucleus"/>
    <property type="evidence" value="ECO:0007669"/>
    <property type="project" value="UniProtKB-SubCell"/>
</dbReference>
<comment type="subcellular location">
    <subcellularLocation>
        <location evidence="2 10">Cytoplasm</location>
        <location evidence="2 10">Cytoskeleton</location>
    </subcellularLocation>
    <subcellularLocation>
        <location evidence="1">Nucleus</location>
    </subcellularLocation>
</comment>
<evidence type="ECO:0000256" key="1">
    <source>
        <dbReference type="ARBA" id="ARBA00004123"/>
    </source>
</evidence>
<dbReference type="InterPro" id="IPR037177">
    <property type="entry name" value="DLC_sf"/>
</dbReference>
<dbReference type="SUPFAM" id="SSF54648">
    <property type="entry name" value="DLC"/>
    <property type="match status" value="1"/>
</dbReference>
<evidence type="ECO:0000256" key="4">
    <source>
        <dbReference type="ARBA" id="ARBA00022490"/>
    </source>
</evidence>
<dbReference type="Gene3D" id="3.30.740.10">
    <property type="entry name" value="Protein Inhibitor Of Neuronal Nitric Oxide Synthase"/>
    <property type="match status" value="1"/>
</dbReference>
<comment type="similarity">
    <text evidence="10">Belongs to the dynein light chain family.</text>
</comment>
<keyword evidence="6" id="KW-0509">mRNA transport</keyword>
<keyword evidence="7" id="KW-0653">Protein transport</keyword>
<keyword evidence="10" id="KW-0243">Dynein</keyword>
<proteinExistence type="inferred from homology"/>
<reference evidence="11 12" key="1">
    <citation type="submission" date="2011-07" db="EMBL/GenBank/DDBJ databases">
        <authorList>
            <person name="Coyne R."/>
            <person name="Brami D."/>
            <person name="Johnson J."/>
            <person name="Hostetler J."/>
            <person name="Hannick L."/>
            <person name="Clark T."/>
            <person name="Cassidy-Hanley D."/>
            <person name="Inman J."/>
        </authorList>
    </citation>
    <scope>NUCLEOTIDE SEQUENCE [LARGE SCALE GENOMIC DNA]</scope>
    <source>
        <strain evidence="11 12">G5</strain>
    </source>
</reference>
<dbReference type="Pfam" id="PF01221">
    <property type="entry name" value="Dynein_light"/>
    <property type="match status" value="1"/>
</dbReference>
<evidence type="ECO:0000256" key="3">
    <source>
        <dbReference type="ARBA" id="ARBA00022448"/>
    </source>
</evidence>
<dbReference type="InParanoid" id="G0QNK9"/>
<dbReference type="PANTHER" id="PTHR11886:SF35">
    <property type="entry name" value="DYNEIN LIGHT CHAIN"/>
    <property type="match status" value="1"/>
</dbReference>
<dbReference type="STRING" id="857967.G0QNK9"/>
<keyword evidence="4 10" id="KW-0963">Cytoplasm</keyword>
<dbReference type="GO" id="GO:0005868">
    <property type="term" value="C:cytoplasmic dynein complex"/>
    <property type="evidence" value="ECO:0007669"/>
    <property type="project" value="TreeGrafter"/>
</dbReference>
<keyword evidence="9" id="KW-0539">Nucleus</keyword>
<evidence type="ECO:0000313" key="11">
    <source>
        <dbReference type="EMBL" id="EGR33198.1"/>
    </source>
</evidence>
<dbReference type="EMBL" id="GL983500">
    <property type="protein sequence ID" value="EGR33198.1"/>
    <property type="molecule type" value="Genomic_DNA"/>
</dbReference>
<dbReference type="PANTHER" id="PTHR11886">
    <property type="entry name" value="DYNEIN LIGHT CHAIN"/>
    <property type="match status" value="1"/>
</dbReference>
<accession>G0QNK9</accession>
<evidence type="ECO:0000256" key="9">
    <source>
        <dbReference type="ARBA" id="ARBA00023242"/>
    </source>
</evidence>
<protein>
    <recommendedName>
        <fullName evidence="10">Dynein light chain</fullName>
    </recommendedName>
</protein>